<reference evidence="1 2" key="1">
    <citation type="journal article" date="2019" name="ACS Chem. Biol.">
        <title>Identification and Mobilization of a Cryptic Antibiotic Biosynthesis Gene Locus from a Human-Pathogenic Nocardia Isolate.</title>
        <authorList>
            <person name="Herisse M."/>
            <person name="Ishida K."/>
            <person name="Porter J.L."/>
            <person name="Howden B."/>
            <person name="Hertweck C."/>
            <person name="Stinear T.P."/>
            <person name="Pidot S.J."/>
        </authorList>
    </citation>
    <scope>NUCLEOTIDE SEQUENCE [LARGE SCALE GENOMIC DNA]</scope>
    <source>
        <strain evidence="1 2">AUSMDU00012717</strain>
    </source>
</reference>
<name>A0A6G9Y803_9NOCA</name>
<dbReference type="EMBL" id="CP046172">
    <property type="protein sequence ID" value="QIS09385.1"/>
    <property type="molecule type" value="Genomic_DNA"/>
</dbReference>
<protein>
    <submittedName>
        <fullName evidence="1">Uncharacterized protein</fullName>
    </submittedName>
</protein>
<dbReference type="KEGG" id="nah:F5544_07395"/>
<proteinExistence type="predicted"/>
<keyword evidence="2" id="KW-1185">Reference proteome</keyword>
<evidence type="ECO:0000313" key="2">
    <source>
        <dbReference type="Proteomes" id="UP000503540"/>
    </source>
</evidence>
<dbReference type="RefSeq" id="WP_167472497.1">
    <property type="nucleotide sequence ID" value="NZ_CP046172.1"/>
</dbReference>
<evidence type="ECO:0000313" key="1">
    <source>
        <dbReference type="EMBL" id="QIS09385.1"/>
    </source>
</evidence>
<organism evidence="1 2">
    <name type="scientific">Nocardia arthritidis</name>
    <dbReference type="NCBI Taxonomy" id="228602"/>
    <lineage>
        <taxon>Bacteria</taxon>
        <taxon>Bacillati</taxon>
        <taxon>Actinomycetota</taxon>
        <taxon>Actinomycetes</taxon>
        <taxon>Mycobacteriales</taxon>
        <taxon>Nocardiaceae</taxon>
        <taxon>Nocardia</taxon>
    </lineage>
</organism>
<gene>
    <name evidence="1" type="ORF">F5544_07395</name>
</gene>
<dbReference type="AlphaFoldDB" id="A0A6G9Y803"/>
<sequence length="115" mass="12385">MMKLLRKHDGYWMPDRQPDADRIRASFLCGLVTERGDVLAKFHADAGPSDEMELGLLNDTGLVVQISMDFDAAVTLLGVLGAAVRDASIAKGQPLPSVDVEPQPCDCADCRGGDR</sequence>
<accession>A0A6G9Y803</accession>
<dbReference type="Proteomes" id="UP000503540">
    <property type="component" value="Chromosome"/>
</dbReference>